<gene>
    <name evidence="1" type="ORF">V474_13600</name>
</gene>
<comment type="caution">
    <text evidence="1">The sequence shown here is derived from an EMBL/GenBank/DDBJ whole genome shotgun (WGS) entry which is preliminary data.</text>
</comment>
<organism evidence="1 2">
    <name type="scientific">Novosphingobium barchaimii LL02</name>
    <dbReference type="NCBI Taxonomy" id="1114963"/>
    <lineage>
        <taxon>Bacteria</taxon>
        <taxon>Pseudomonadati</taxon>
        <taxon>Pseudomonadota</taxon>
        <taxon>Alphaproteobacteria</taxon>
        <taxon>Sphingomonadales</taxon>
        <taxon>Sphingomonadaceae</taxon>
        <taxon>Novosphingobium</taxon>
    </lineage>
</organism>
<protein>
    <submittedName>
        <fullName evidence="1">Uncharacterized protein</fullName>
    </submittedName>
</protein>
<dbReference type="OrthoDB" id="7509748at2"/>
<proteinExistence type="predicted"/>
<evidence type="ECO:0000313" key="1">
    <source>
        <dbReference type="EMBL" id="KMS56038.1"/>
    </source>
</evidence>
<sequence length="71" mass="7957">MRAQSDISFSDFTIDVAFFSDGEHYATQRYLVTASTWFSARQQALQMSVNSVYDDPRIPGLSRTATLRSGS</sequence>
<dbReference type="PATRIC" id="fig|1114963.3.peg.1528"/>
<dbReference type="AlphaFoldDB" id="A0A0J7XXR9"/>
<dbReference type="RefSeq" id="WP_059150898.1">
    <property type="nucleotide sequence ID" value="NZ_KQ130453.1"/>
</dbReference>
<reference evidence="1 2" key="1">
    <citation type="journal article" date="2015" name="G3 (Bethesda)">
        <title>Insights into Ongoing Evolution of the Hexachlorocyclohexane Catabolic Pathway from Comparative Genomics of Ten Sphingomonadaceae Strains.</title>
        <authorList>
            <person name="Pearce S.L."/>
            <person name="Oakeshott J.G."/>
            <person name="Pandey G."/>
        </authorList>
    </citation>
    <scope>NUCLEOTIDE SEQUENCE [LARGE SCALE GENOMIC DNA]</scope>
    <source>
        <strain evidence="1 2">LL02</strain>
    </source>
</reference>
<dbReference type="EMBL" id="JACU01000004">
    <property type="protein sequence ID" value="KMS56038.1"/>
    <property type="molecule type" value="Genomic_DNA"/>
</dbReference>
<evidence type="ECO:0000313" key="2">
    <source>
        <dbReference type="Proteomes" id="UP000052268"/>
    </source>
</evidence>
<keyword evidence="2" id="KW-1185">Reference proteome</keyword>
<name>A0A0J7XXR9_9SPHN</name>
<accession>A0A0J7XXR9</accession>
<dbReference type="Proteomes" id="UP000052268">
    <property type="component" value="Unassembled WGS sequence"/>
</dbReference>